<keyword evidence="1" id="KW-0472">Membrane</keyword>
<evidence type="ECO:0008006" key="5">
    <source>
        <dbReference type="Google" id="ProtNLM"/>
    </source>
</evidence>
<evidence type="ECO:0000313" key="4">
    <source>
        <dbReference type="Proteomes" id="UP000001449"/>
    </source>
</evidence>
<organism evidence="3 4">
    <name type="scientific">Thalassiosira pseudonana</name>
    <name type="common">Marine diatom</name>
    <name type="synonym">Cyclotella nana</name>
    <dbReference type="NCBI Taxonomy" id="35128"/>
    <lineage>
        <taxon>Eukaryota</taxon>
        <taxon>Sar</taxon>
        <taxon>Stramenopiles</taxon>
        <taxon>Ochrophyta</taxon>
        <taxon>Bacillariophyta</taxon>
        <taxon>Coscinodiscophyceae</taxon>
        <taxon>Thalassiosirophycidae</taxon>
        <taxon>Thalassiosirales</taxon>
        <taxon>Thalassiosiraceae</taxon>
        <taxon>Thalassiosira</taxon>
    </lineage>
</organism>
<feature type="chain" id="PRO_5002877128" description="Nucleotide-diphospho-sugar transferase domain-containing protein" evidence="2">
    <location>
        <begin position="29"/>
        <end position="406"/>
    </location>
</feature>
<sequence>MLSLRSIQQCLLGTILCLSLLMLQTSYNLSLSSFNYDDGLADNDRPVAWSAKNVDAVRGLTSGVGLVTTDGMWSVTNSLSNGKSFGASIPVIRIIAFTDKHYLNIAKVWYERLEKLGYTEHYIVCVDETILKPILNPDYSHPILGFGRQLFSLRIYYTRELLLNGVHVLVTDLVSLLLIVICVHKDMFKWFLVQGTRFFSNTLVFFVVLHRQDNIFNRYVPLQGFLEEGYDVFHAYEMRYPENLWREYGFVVCAGHQFLRSSEASIAYLDMVLGNCYEMNNCDDQVRYNIALHYMLKMNWTPNPNRANALRISSNNTENDGLLVESFTGVSDEINLKVKVWDRDFAWRLAGNIPDKCPSANNWVAMPTKADHLVDAKGSNKVWRKIHLFSVWDDLCHGIKTNLSKS</sequence>
<feature type="transmembrane region" description="Helical" evidence="1">
    <location>
        <begin position="187"/>
        <end position="209"/>
    </location>
</feature>
<dbReference type="PaxDb" id="35128-Thaps11397"/>
<dbReference type="InParanoid" id="B8LDW7"/>
<keyword evidence="1" id="KW-1133">Transmembrane helix</keyword>
<feature type="signal peptide" evidence="2">
    <location>
        <begin position="1"/>
        <end position="28"/>
    </location>
</feature>
<keyword evidence="1" id="KW-0812">Transmembrane</keyword>
<evidence type="ECO:0000313" key="3">
    <source>
        <dbReference type="EMBL" id="EED86554.1"/>
    </source>
</evidence>
<dbReference type="KEGG" id="tps:THAPSDRAFT_11397"/>
<dbReference type="RefSeq" id="XP_002297229.1">
    <property type="nucleotide sequence ID" value="XM_002297193.1"/>
</dbReference>
<keyword evidence="4" id="KW-1185">Reference proteome</keyword>
<name>B8LDW7_THAPS</name>
<accession>B8LDW7</accession>
<dbReference type="AlphaFoldDB" id="B8LDW7"/>
<feature type="transmembrane region" description="Helical" evidence="1">
    <location>
        <begin position="161"/>
        <end position="181"/>
    </location>
</feature>
<dbReference type="GeneID" id="7451856"/>
<reference evidence="3 4" key="2">
    <citation type="journal article" date="2008" name="Nature">
        <title>The Phaeodactylum genome reveals the evolutionary history of diatom genomes.</title>
        <authorList>
            <person name="Bowler C."/>
            <person name="Allen A.E."/>
            <person name="Badger J.H."/>
            <person name="Grimwood J."/>
            <person name="Jabbari K."/>
            <person name="Kuo A."/>
            <person name="Maheswari U."/>
            <person name="Martens C."/>
            <person name="Maumus F."/>
            <person name="Otillar R.P."/>
            <person name="Rayko E."/>
            <person name="Salamov A."/>
            <person name="Vandepoele K."/>
            <person name="Beszteri B."/>
            <person name="Gruber A."/>
            <person name="Heijde M."/>
            <person name="Katinka M."/>
            <person name="Mock T."/>
            <person name="Valentin K."/>
            <person name="Verret F."/>
            <person name="Berges J.A."/>
            <person name="Brownlee C."/>
            <person name="Cadoret J.P."/>
            <person name="Chiovitti A."/>
            <person name="Choi C.J."/>
            <person name="Coesel S."/>
            <person name="De Martino A."/>
            <person name="Detter J.C."/>
            <person name="Durkin C."/>
            <person name="Falciatore A."/>
            <person name="Fournet J."/>
            <person name="Haruta M."/>
            <person name="Huysman M.J."/>
            <person name="Jenkins B.D."/>
            <person name="Jiroutova K."/>
            <person name="Jorgensen R.E."/>
            <person name="Joubert Y."/>
            <person name="Kaplan A."/>
            <person name="Kroger N."/>
            <person name="Kroth P.G."/>
            <person name="La Roche J."/>
            <person name="Lindquist E."/>
            <person name="Lommer M."/>
            <person name="Martin-Jezequel V."/>
            <person name="Lopez P.J."/>
            <person name="Lucas S."/>
            <person name="Mangogna M."/>
            <person name="McGinnis K."/>
            <person name="Medlin L.K."/>
            <person name="Montsant A."/>
            <person name="Oudot-Le Secq M.P."/>
            <person name="Napoli C."/>
            <person name="Obornik M."/>
            <person name="Parker M.S."/>
            <person name="Petit J.L."/>
            <person name="Porcel B.M."/>
            <person name="Poulsen N."/>
            <person name="Robison M."/>
            <person name="Rychlewski L."/>
            <person name="Rynearson T.A."/>
            <person name="Schmutz J."/>
            <person name="Shapiro H."/>
            <person name="Siaut M."/>
            <person name="Stanley M."/>
            <person name="Sussman M.R."/>
            <person name="Taylor A.R."/>
            <person name="Vardi A."/>
            <person name="von Dassow P."/>
            <person name="Vyverman W."/>
            <person name="Willis A."/>
            <person name="Wyrwicz L.S."/>
            <person name="Rokhsar D.S."/>
            <person name="Weissenbach J."/>
            <person name="Armbrust E.V."/>
            <person name="Green B.R."/>
            <person name="Van de Peer Y."/>
            <person name="Grigoriev I.V."/>
        </authorList>
    </citation>
    <scope>NUCLEOTIDE SEQUENCE [LARGE SCALE GENOMIC DNA]</scope>
    <source>
        <strain evidence="3 4">CCMP1335</strain>
    </source>
</reference>
<keyword evidence="2" id="KW-0732">Signal</keyword>
<proteinExistence type="predicted"/>
<dbReference type="EMBL" id="DS999421">
    <property type="protein sequence ID" value="EED86554.1"/>
    <property type="molecule type" value="Genomic_DNA"/>
</dbReference>
<evidence type="ECO:0000256" key="2">
    <source>
        <dbReference type="SAM" id="SignalP"/>
    </source>
</evidence>
<reference evidence="3 4" key="1">
    <citation type="journal article" date="2004" name="Science">
        <title>The genome of the diatom Thalassiosira pseudonana: ecology, evolution, and metabolism.</title>
        <authorList>
            <person name="Armbrust E.V."/>
            <person name="Berges J.A."/>
            <person name="Bowler C."/>
            <person name="Green B.R."/>
            <person name="Martinez D."/>
            <person name="Putnam N.H."/>
            <person name="Zhou S."/>
            <person name="Allen A.E."/>
            <person name="Apt K.E."/>
            <person name="Bechner M."/>
            <person name="Brzezinski M.A."/>
            <person name="Chaal B.K."/>
            <person name="Chiovitti A."/>
            <person name="Davis A.K."/>
            <person name="Demarest M.S."/>
            <person name="Detter J.C."/>
            <person name="Glavina T."/>
            <person name="Goodstein D."/>
            <person name="Hadi M.Z."/>
            <person name="Hellsten U."/>
            <person name="Hildebrand M."/>
            <person name="Jenkins B.D."/>
            <person name="Jurka J."/>
            <person name="Kapitonov V.V."/>
            <person name="Kroger N."/>
            <person name="Lau W.W."/>
            <person name="Lane T.W."/>
            <person name="Larimer F.W."/>
            <person name="Lippmeier J.C."/>
            <person name="Lucas S."/>
            <person name="Medina M."/>
            <person name="Montsant A."/>
            <person name="Obornik M."/>
            <person name="Parker M.S."/>
            <person name="Palenik B."/>
            <person name="Pazour G.J."/>
            <person name="Richardson P.M."/>
            <person name="Rynearson T.A."/>
            <person name="Saito M.A."/>
            <person name="Schwartz D.C."/>
            <person name="Thamatrakoln K."/>
            <person name="Valentin K."/>
            <person name="Vardi A."/>
            <person name="Wilkerson F.P."/>
            <person name="Rokhsar D.S."/>
        </authorList>
    </citation>
    <scope>NUCLEOTIDE SEQUENCE [LARGE SCALE GENOMIC DNA]</scope>
    <source>
        <strain evidence="3 4">CCMP1335</strain>
    </source>
</reference>
<evidence type="ECO:0000256" key="1">
    <source>
        <dbReference type="SAM" id="Phobius"/>
    </source>
</evidence>
<dbReference type="Proteomes" id="UP000001449">
    <property type="component" value="Unassembled WGS sequence"/>
</dbReference>
<protein>
    <recommendedName>
        <fullName evidence="5">Nucleotide-diphospho-sugar transferase domain-containing protein</fullName>
    </recommendedName>
</protein>
<dbReference type="HOGENOM" id="CLU_678804_0_0_1"/>
<gene>
    <name evidence="3" type="ORF">THAPSDRAFT_11397</name>
</gene>
<dbReference type="eggNOG" id="ENOG502S87T">
    <property type="taxonomic scope" value="Eukaryota"/>
</dbReference>